<comment type="caution">
    <text evidence="7">The sequence shown here is derived from an EMBL/GenBank/DDBJ whole genome shotgun (WGS) entry which is preliminary data.</text>
</comment>
<dbReference type="PANTHER" id="PTHR30482">
    <property type="entry name" value="HIGH-AFFINITY BRANCHED-CHAIN AMINO ACID TRANSPORT SYSTEM PERMEASE"/>
    <property type="match status" value="1"/>
</dbReference>
<dbReference type="GO" id="GO:0005886">
    <property type="term" value="C:plasma membrane"/>
    <property type="evidence" value="ECO:0007669"/>
    <property type="project" value="UniProtKB-SubCell"/>
</dbReference>
<reference evidence="7 8" key="1">
    <citation type="submission" date="2019-07" db="EMBL/GenBank/DDBJ databases">
        <title>Whole genome shotgun sequence of Skermanella aerolata NBRC 106429.</title>
        <authorList>
            <person name="Hosoyama A."/>
            <person name="Uohara A."/>
            <person name="Ohji S."/>
            <person name="Ichikawa N."/>
        </authorList>
    </citation>
    <scope>NUCLEOTIDE SEQUENCE [LARGE SCALE GENOMIC DNA]</scope>
    <source>
        <strain evidence="7 8">NBRC 106429</strain>
    </source>
</reference>
<accession>A0A512DYC6</accession>
<evidence type="ECO:0000313" key="7">
    <source>
        <dbReference type="EMBL" id="GEO41487.1"/>
    </source>
</evidence>
<comment type="subcellular location">
    <subcellularLocation>
        <location evidence="1">Cell membrane</location>
        <topology evidence="1">Multi-pass membrane protein</topology>
    </subcellularLocation>
</comment>
<feature type="transmembrane region" description="Helical" evidence="6">
    <location>
        <begin position="29"/>
        <end position="52"/>
    </location>
</feature>
<dbReference type="PANTHER" id="PTHR30482:SF17">
    <property type="entry name" value="ABC TRANSPORTER ATP-BINDING PROTEIN"/>
    <property type="match status" value="1"/>
</dbReference>
<dbReference type="CDD" id="cd06581">
    <property type="entry name" value="TM_PBP1_LivM_like"/>
    <property type="match status" value="1"/>
</dbReference>
<evidence type="ECO:0000256" key="6">
    <source>
        <dbReference type="SAM" id="Phobius"/>
    </source>
</evidence>
<dbReference type="Pfam" id="PF02653">
    <property type="entry name" value="BPD_transp_2"/>
    <property type="match status" value="1"/>
</dbReference>
<evidence type="ECO:0000256" key="4">
    <source>
        <dbReference type="ARBA" id="ARBA00022989"/>
    </source>
</evidence>
<gene>
    <name evidence="7" type="ORF">SAE02_56350</name>
</gene>
<keyword evidence="4 6" id="KW-1133">Transmembrane helix</keyword>
<feature type="transmembrane region" description="Helical" evidence="6">
    <location>
        <begin position="313"/>
        <end position="335"/>
    </location>
</feature>
<dbReference type="InterPro" id="IPR001851">
    <property type="entry name" value="ABC_transp_permease"/>
</dbReference>
<evidence type="ECO:0000256" key="3">
    <source>
        <dbReference type="ARBA" id="ARBA00022692"/>
    </source>
</evidence>
<keyword evidence="8" id="KW-1185">Reference proteome</keyword>
<dbReference type="OrthoDB" id="9804361at2"/>
<proteinExistence type="predicted"/>
<protein>
    <submittedName>
        <fullName evidence="7">Branched-chain amino acid ABC transporter permease</fullName>
    </submittedName>
</protein>
<evidence type="ECO:0000256" key="5">
    <source>
        <dbReference type="ARBA" id="ARBA00023136"/>
    </source>
</evidence>
<organism evidence="7 8">
    <name type="scientific">Skermanella aerolata</name>
    <dbReference type="NCBI Taxonomy" id="393310"/>
    <lineage>
        <taxon>Bacteria</taxon>
        <taxon>Pseudomonadati</taxon>
        <taxon>Pseudomonadota</taxon>
        <taxon>Alphaproteobacteria</taxon>
        <taxon>Rhodospirillales</taxon>
        <taxon>Azospirillaceae</taxon>
        <taxon>Skermanella</taxon>
    </lineage>
</organism>
<dbReference type="GO" id="GO:0015658">
    <property type="term" value="F:branched-chain amino acid transmembrane transporter activity"/>
    <property type="evidence" value="ECO:0007669"/>
    <property type="project" value="InterPro"/>
</dbReference>
<evidence type="ECO:0000313" key="8">
    <source>
        <dbReference type="Proteomes" id="UP000321523"/>
    </source>
</evidence>
<feature type="transmembrane region" description="Helical" evidence="6">
    <location>
        <begin position="157"/>
        <end position="179"/>
    </location>
</feature>
<feature type="transmembrane region" description="Helical" evidence="6">
    <location>
        <begin position="106"/>
        <end position="127"/>
    </location>
</feature>
<feature type="transmembrane region" description="Helical" evidence="6">
    <location>
        <begin position="283"/>
        <end position="301"/>
    </location>
</feature>
<feature type="transmembrane region" description="Helical" evidence="6">
    <location>
        <begin position="225"/>
        <end position="252"/>
    </location>
</feature>
<dbReference type="EMBL" id="BJYZ01000028">
    <property type="protein sequence ID" value="GEO41487.1"/>
    <property type="molecule type" value="Genomic_DNA"/>
</dbReference>
<dbReference type="Proteomes" id="UP000321523">
    <property type="component" value="Unassembled WGS sequence"/>
</dbReference>
<dbReference type="RefSeq" id="WP_044432467.1">
    <property type="nucleotide sequence ID" value="NZ_BJYZ01000028.1"/>
</dbReference>
<dbReference type="InterPro" id="IPR043428">
    <property type="entry name" value="LivM-like"/>
</dbReference>
<feature type="transmembrane region" description="Helical" evidence="6">
    <location>
        <begin position="72"/>
        <end position="94"/>
    </location>
</feature>
<evidence type="ECO:0000256" key="1">
    <source>
        <dbReference type="ARBA" id="ARBA00004651"/>
    </source>
</evidence>
<keyword evidence="5 6" id="KW-0472">Membrane</keyword>
<feature type="transmembrane region" description="Helical" evidence="6">
    <location>
        <begin position="258"/>
        <end position="276"/>
    </location>
</feature>
<evidence type="ECO:0000256" key="2">
    <source>
        <dbReference type="ARBA" id="ARBA00022475"/>
    </source>
</evidence>
<keyword evidence="2" id="KW-1003">Cell membrane</keyword>
<dbReference type="AlphaFoldDB" id="A0A512DYC6"/>
<keyword evidence="3 6" id="KW-0812">Transmembrane</keyword>
<feature type="transmembrane region" description="Helical" evidence="6">
    <location>
        <begin position="185"/>
        <end position="204"/>
    </location>
</feature>
<name>A0A512DYC6_9PROT</name>
<sequence>MADVVHKPVVSKAGEGALAFSRPSRLPRLLMVEIAVFLALAVMPLFLEFFWVVFLTKVMILGMVALSFDLNWGYSGIMSFGQALFFGTSAYVVGLLGRDMDLAQGLITLPLGALVGMTLALLMAMFLLLGKRAPTVIFVSLGTLTGSYAAERLAAAWYYIGGANGLSGIPVLMLGPVEFFEGPEFYYLAFALLAVVYLGCRFFVRSQFGLVLAGMREQERRLAFFGYRVQLFKAIVFSLSGLIAGLAGALYAYHEGFAGPRILGINLSTMIVLYALLGGSGTLIGAIIGCAMIEVGSLFLADQPVIRDFWPVILGVLMLLVILLKPTGILGLFVPDRERIGSFRRESGTGGAP</sequence>